<comment type="subcellular location">
    <subcellularLocation>
        <location evidence="1 9">Cell membrane</location>
        <topology evidence="1 9">Multi-pass membrane protein</topology>
    </subcellularLocation>
</comment>
<dbReference type="GO" id="GO:0043952">
    <property type="term" value="P:protein transport by the Sec complex"/>
    <property type="evidence" value="ECO:0007669"/>
    <property type="project" value="UniProtKB-UniRule"/>
</dbReference>
<dbReference type="GO" id="GO:0005886">
    <property type="term" value="C:plasma membrane"/>
    <property type="evidence" value="ECO:0007669"/>
    <property type="project" value="UniProtKB-SubCell"/>
</dbReference>
<protein>
    <recommendedName>
        <fullName evidence="9">Protein-export membrane protein SecF</fullName>
    </recommendedName>
</protein>
<evidence type="ECO:0000313" key="11">
    <source>
        <dbReference type="EMBL" id="TQL64222.1"/>
    </source>
</evidence>
<name>A0A542ZV52_RARFA</name>
<keyword evidence="8 9" id="KW-0472">Membrane</keyword>
<dbReference type="InterPro" id="IPR022645">
    <property type="entry name" value="SecD/SecF_bac"/>
</dbReference>
<dbReference type="RefSeq" id="WP_142119012.1">
    <property type="nucleotide sequence ID" value="NZ_BAAASV010000003.1"/>
</dbReference>
<proteinExistence type="inferred from homology"/>
<reference evidence="11 12" key="1">
    <citation type="submission" date="2019-06" db="EMBL/GenBank/DDBJ databases">
        <title>Sequencing the genomes of 1000 actinobacteria strains.</title>
        <authorList>
            <person name="Klenk H.-P."/>
        </authorList>
    </citation>
    <scope>NUCLEOTIDE SEQUENCE [LARGE SCALE GENOMIC DNA]</scope>
    <source>
        <strain evidence="11 12">DSM 4813</strain>
    </source>
</reference>
<feature type="transmembrane region" description="Helical" evidence="9">
    <location>
        <begin position="146"/>
        <end position="165"/>
    </location>
</feature>
<dbReference type="Proteomes" id="UP000315389">
    <property type="component" value="Unassembled WGS sequence"/>
</dbReference>
<dbReference type="InterPro" id="IPR048634">
    <property type="entry name" value="SecD_SecF_C"/>
</dbReference>
<dbReference type="SUPFAM" id="SSF82866">
    <property type="entry name" value="Multidrug efflux transporter AcrB transmembrane domain"/>
    <property type="match status" value="1"/>
</dbReference>
<evidence type="ECO:0000256" key="7">
    <source>
        <dbReference type="ARBA" id="ARBA00023010"/>
    </source>
</evidence>
<accession>A0A542ZV52</accession>
<dbReference type="InterPro" id="IPR005665">
    <property type="entry name" value="SecF_bac"/>
</dbReference>
<feature type="domain" description="Protein export membrane protein SecD/SecF C-terminal" evidence="10">
    <location>
        <begin position="116"/>
        <end position="307"/>
    </location>
</feature>
<evidence type="ECO:0000256" key="4">
    <source>
        <dbReference type="ARBA" id="ARBA00022692"/>
    </source>
</evidence>
<feature type="transmembrane region" description="Helical" evidence="9">
    <location>
        <begin position="196"/>
        <end position="213"/>
    </location>
</feature>
<keyword evidence="2 9" id="KW-0813">Transport</keyword>
<comment type="caution">
    <text evidence="11">The sequence shown here is derived from an EMBL/GenBank/DDBJ whole genome shotgun (WGS) entry which is preliminary data.</text>
</comment>
<dbReference type="NCBIfam" id="TIGR00966">
    <property type="entry name" value="transloc_SecF"/>
    <property type="match status" value="1"/>
</dbReference>
<keyword evidence="6 9" id="KW-1133">Transmembrane helix</keyword>
<comment type="subunit">
    <text evidence="9">Forms a complex with SecD. Part of the essential Sec protein translocation apparatus which comprises SecA, SecYEG and auxiliary proteins SecDF. Other proteins may also be involved.</text>
</comment>
<dbReference type="AlphaFoldDB" id="A0A542ZV52"/>
<evidence type="ECO:0000256" key="5">
    <source>
        <dbReference type="ARBA" id="ARBA00022927"/>
    </source>
</evidence>
<keyword evidence="12" id="KW-1185">Reference proteome</keyword>
<evidence type="ECO:0000256" key="1">
    <source>
        <dbReference type="ARBA" id="ARBA00004651"/>
    </source>
</evidence>
<keyword evidence="5 9" id="KW-0653">Protein transport</keyword>
<feature type="transmembrane region" description="Helical" evidence="9">
    <location>
        <begin position="257"/>
        <end position="276"/>
    </location>
</feature>
<dbReference type="GO" id="GO:0065002">
    <property type="term" value="P:intracellular protein transmembrane transport"/>
    <property type="evidence" value="ECO:0007669"/>
    <property type="project" value="UniProtKB-UniRule"/>
</dbReference>
<evidence type="ECO:0000256" key="3">
    <source>
        <dbReference type="ARBA" id="ARBA00022475"/>
    </source>
</evidence>
<evidence type="ECO:0000256" key="9">
    <source>
        <dbReference type="HAMAP-Rule" id="MF_01464"/>
    </source>
</evidence>
<keyword evidence="4 9" id="KW-0812">Transmembrane</keyword>
<organism evidence="11 12">
    <name type="scientific">Rarobacter faecitabidus</name>
    <dbReference type="NCBI Taxonomy" id="13243"/>
    <lineage>
        <taxon>Bacteria</taxon>
        <taxon>Bacillati</taxon>
        <taxon>Actinomycetota</taxon>
        <taxon>Actinomycetes</taxon>
        <taxon>Micrococcales</taxon>
        <taxon>Rarobacteraceae</taxon>
        <taxon>Rarobacter</taxon>
    </lineage>
</organism>
<feature type="transmembrane region" description="Helical" evidence="9">
    <location>
        <begin position="30"/>
        <end position="51"/>
    </location>
</feature>
<comment type="function">
    <text evidence="9">Part of the Sec protein translocase complex. Interacts with the SecYEG preprotein conducting channel. SecDF uses the proton motive force (PMF) to complete protein translocation after the ATP-dependent function of SecA.</text>
</comment>
<dbReference type="InterPro" id="IPR022813">
    <property type="entry name" value="SecD/SecF_arch_bac"/>
</dbReference>
<dbReference type="GO" id="GO:0006605">
    <property type="term" value="P:protein targeting"/>
    <property type="evidence" value="ECO:0007669"/>
    <property type="project" value="UniProtKB-UniRule"/>
</dbReference>
<dbReference type="HAMAP" id="MF_01464_B">
    <property type="entry name" value="SecF_B"/>
    <property type="match status" value="1"/>
</dbReference>
<dbReference type="Gene3D" id="1.20.1640.10">
    <property type="entry name" value="Multidrug efflux transporter AcrB transmembrane domain"/>
    <property type="match status" value="1"/>
</dbReference>
<evidence type="ECO:0000313" key="12">
    <source>
        <dbReference type="Proteomes" id="UP000315389"/>
    </source>
</evidence>
<dbReference type="PANTHER" id="PTHR30081:SF8">
    <property type="entry name" value="PROTEIN TRANSLOCASE SUBUNIT SECF"/>
    <property type="match status" value="1"/>
</dbReference>
<keyword evidence="3 9" id="KW-1003">Cell membrane</keyword>
<evidence type="ECO:0000256" key="6">
    <source>
        <dbReference type="ARBA" id="ARBA00022989"/>
    </source>
</evidence>
<evidence type="ECO:0000256" key="2">
    <source>
        <dbReference type="ARBA" id="ARBA00022448"/>
    </source>
</evidence>
<comment type="similarity">
    <text evidence="9">Belongs to the SecD/SecF family. SecF subfamily.</text>
</comment>
<dbReference type="GO" id="GO:0015450">
    <property type="term" value="F:protein-transporting ATPase activity"/>
    <property type="evidence" value="ECO:0007669"/>
    <property type="project" value="InterPro"/>
</dbReference>
<dbReference type="Pfam" id="PF07549">
    <property type="entry name" value="Sec_GG"/>
    <property type="match status" value="1"/>
</dbReference>
<feature type="transmembrane region" description="Helical" evidence="9">
    <location>
        <begin position="170"/>
        <end position="190"/>
    </location>
</feature>
<sequence length="368" mass="39396">MSKLRNFSTWSNDLYTGARSYDIIGKRRRYYVASIAAVLLCVLVVILRGGFNLGIDFKGGVEFTVSGASSTSQEIGIDAVQSIIPEEVPRVANVGSSAVRIQTSSIDEDTQDKVQQALADAYGVNLSEVSKSSIGPSWGSDVSGKALQGMIGFIILVSLVMVIYFRSWQLATSAVISLLHDLAITAGVYAAVGWEITPATVIGFLTIAAYSVYDKVVVFDKIRENTSEILEQSRTTYAEQSNLAVNQTLVRSINTSILGLLPVSSILFIGAFILGAGTLRDLALALFVGMAVGAYSSIFLAPPLDATLRGLSAKYKAHERSVFALRERVATSDAVTVDDLLLAGGADVHLVPGRHLGTGSQPRKRRKK</sequence>
<keyword evidence="7 9" id="KW-0811">Translocation</keyword>
<dbReference type="PRINTS" id="PR01755">
    <property type="entry name" value="SECFTRNLCASE"/>
</dbReference>
<dbReference type="OrthoDB" id="9774769at2"/>
<evidence type="ECO:0000259" key="10">
    <source>
        <dbReference type="Pfam" id="PF02355"/>
    </source>
</evidence>
<evidence type="ECO:0000256" key="8">
    <source>
        <dbReference type="ARBA" id="ARBA00023136"/>
    </source>
</evidence>
<dbReference type="Pfam" id="PF02355">
    <property type="entry name" value="SecD_SecF_C"/>
    <property type="match status" value="1"/>
</dbReference>
<gene>
    <name evidence="9" type="primary">secF</name>
    <name evidence="11" type="ORF">FB461_0716</name>
</gene>
<dbReference type="InterPro" id="IPR022646">
    <property type="entry name" value="SecD/SecF_CS"/>
</dbReference>
<feature type="transmembrane region" description="Helical" evidence="9">
    <location>
        <begin position="282"/>
        <end position="301"/>
    </location>
</feature>
<dbReference type="EMBL" id="VFOS01000001">
    <property type="protein sequence ID" value="TQL64222.1"/>
    <property type="molecule type" value="Genomic_DNA"/>
</dbReference>
<dbReference type="PANTHER" id="PTHR30081">
    <property type="entry name" value="PROTEIN-EXPORT MEMBRANE PROTEIN SEC"/>
    <property type="match status" value="1"/>
</dbReference>